<evidence type="ECO:0000313" key="2">
    <source>
        <dbReference type="EMBL" id="CUP42266.1"/>
    </source>
</evidence>
<evidence type="ECO:0000313" key="3">
    <source>
        <dbReference type="Proteomes" id="UP000095413"/>
    </source>
</evidence>
<dbReference type="Proteomes" id="UP000095413">
    <property type="component" value="Unassembled WGS sequence"/>
</dbReference>
<reference evidence="2 3" key="1">
    <citation type="submission" date="2015-09" db="EMBL/GenBank/DDBJ databases">
        <authorList>
            <consortium name="Pathogen Informatics"/>
        </authorList>
    </citation>
    <scope>NUCLEOTIDE SEQUENCE [LARGE SCALE GENOMIC DNA]</scope>
    <source>
        <strain evidence="2 3">2789STDY5834921</strain>
    </source>
</reference>
<evidence type="ECO:0000256" key="1">
    <source>
        <dbReference type="SAM" id="Coils"/>
    </source>
</evidence>
<sequence>MSKTTMSKNEIEQKIRDLKTKLSCQESDIGDWKIAKCIEYSTLGMESPYDLQELHKQRQVIRDEIGALEEELAKCEDEDEAASEK</sequence>
<dbReference type="AlphaFoldDB" id="A0A174N3L7"/>
<keyword evidence="1" id="KW-0175">Coiled coil</keyword>
<dbReference type="EMBL" id="CZBA01000006">
    <property type="protein sequence ID" value="CUP42266.1"/>
    <property type="molecule type" value="Genomic_DNA"/>
</dbReference>
<organism evidence="2 3">
    <name type="scientific">Blautia obeum</name>
    <dbReference type="NCBI Taxonomy" id="40520"/>
    <lineage>
        <taxon>Bacteria</taxon>
        <taxon>Bacillati</taxon>
        <taxon>Bacillota</taxon>
        <taxon>Clostridia</taxon>
        <taxon>Lachnospirales</taxon>
        <taxon>Lachnospiraceae</taxon>
        <taxon>Blautia</taxon>
    </lineage>
</organism>
<dbReference type="OrthoDB" id="2087693at2"/>
<name>A0A174N3L7_9FIRM</name>
<accession>A0A174N3L7</accession>
<proteinExistence type="predicted"/>
<protein>
    <submittedName>
        <fullName evidence="2">Uncharacterized protein</fullName>
    </submittedName>
</protein>
<feature type="coiled-coil region" evidence="1">
    <location>
        <begin position="1"/>
        <end position="85"/>
    </location>
</feature>
<dbReference type="RefSeq" id="WP_009295633.1">
    <property type="nucleotide sequence ID" value="NZ_CZBA01000006.1"/>
</dbReference>
<gene>
    <name evidence="2" type="ORF">ERS852533_01297</name>
</gene>